<name>A0A917APU5_9MICC</name>
<feature type="transmembrane region" description="Helical" evidence="5">
    <location>
        <begin position="65"/>
        <end position="90"/>
    </location>
</feature>
<feature type="transmembrane region" description="Helical" evidence="5">
    <location>
        <begin position="258"/>
        <end position="279"/>
    </location>
</feature>
<evidence type="ECO:0000256" key="1">
    <source>
        <dbReference type="ARBA" id="ARBA00004141"/>
    </source>
</evidence>
<keyword evidence="7" id="KW-1185">Reference proteome</keyword>
<feature type="transmembrane region" description="Helical" evidence="5">
    <location>
        <begin position="110"/>
        <end position="130"/>
    </location>
</feature>
<dbReference type="GO" id="GO:0016020">
    <property type="term" value="C:membrane"/>
    <property type="evidence" value="ECO:0007669"/>
    <property type="project" value="UniProtKB-SubCell"/>
</dbReference>
<organism evidence="6 7">
    <name type="scientific">Nesterenkonia cremea</name>
    <dbReference type="NCBI Taxonomy" id="1882340"/>
    <lineage>
        <taxon>Bacteria</taxon>
        <taxon>Bacillati</taxon>
        <taxon>Actinomycetota</taxon>
        <taxon>Actinomycetes</taxon>
        <taxon>Micrococcales</taxon>
        <taxon>Micrococcaceae</taxon>
        <taxon>Nesterenkonia</taxon>
    </lineage>
</organism>
<evidence type="ECO:0000313" key="7">
    <source>
        <dbReference type="Proteomes" id="UP000633136"/>
    </source>
</evidence>
<evidence type="ECO:0000256" key="5">
    <source>
        <dbReference type="SAM" id="Phobius"/>
    </source>
</evidence>
<comment type="subcellular location">
    <subcellularLocation>
        <location evidence="1">Membrane</location>
        <topology evidence="1">Multi-pass membrane protein</topology>
    </subcellularLocation>
</comment>
<dbReference type="GO" id="GO:0015205">
    <property type="term" value="F:nucleobase transmembrane transporter activity"/>
    <property type="evidence" value="ECO:0007669"/>
    <property type="project" value="UniProtKB-ARBA"/>
</dbReference>
<keyword evidence="2 5" id="KW-0812">Transmembrane</keyword>
<feature type="transmembrane region" description="Helical" evidence="5">
    <location>
        <begin position="137"/>
        <end position="159"/>
    </location>
</feature>
<evidence type="ECO:0000313" key="6">
    <source>
        <dbReference type="EMBL" id="GGE65657.1"/>
    </source>
</evidence>
<accession>A0A917APU5</accession>
<evidence type="ECO:0000256" key="3">
    <source>
        <dbReference type="ARBA" id="ARBA00022989"/>
    </source>
</evidence>
<protein>
    <submittedName>
        <fullName evidence="6">Permease</fullName>
    </submittedName>
</protein>
<feature type="transmembrane region" description="Helical" evidence="5">
    <location>
        <begin position="204"/>
        <end position="224"/>
    </location>
</feature>
<keyword evidence="3 5" id="KW-1133">Transmembrane helix</keyword>
<dbReference type="RefSeq" id="WP_188683568.1">
    <property type="nucleotide sequence ID" value="NZ_BMIS01000004.1"/>
</dbReference>
<feature type="transmembrane region" description="Helical" evidence="5">
    <location>
        <begin position="171"/>
        <end position="192"/>
    </location>
</feature>
<dbReference type="Pfam" id="PF00860">
    <property type="entry name" value="Xan_ur_permease"/>
    <property type="match status" value="1"/>
</dbReference>
<sequence length="456" mass="49487">MSIYKRATGEEQPFWKLGPFKIRLPGVHYRLETPEFVQALVMFVVSLGMIPMLEQYLGLPYDIALAYVFVCGICFLLPALLGVPMVPGWITPGIPVVLLFLGDFEPGDEAIRALFALQLLVFLILFILGVTQLGEKLVHIVPSSLKAGILIGAGIAAIMGEITEGETLFDAPISLTAGAILALVFLFSHSFLGLARRNRAIRILASYGLAPAIIIAIIVAWIFAEYPRPDVEWGITAPNFTGMWEYLPFTVGFPTLDVFLLAVPTALIAYVIAFGDMVVGNALTQQADEERPDEKIDTSITRLHIVTALRNLIHSFFAPYPGLAGPVFTAVQASIVERYKQGRQAMDSIHGGLATFWIAGFIALFILPLVTVFQPVLPLALALTLILTGYVTISLGMEQVTTSTQRGVAGVTAVVLALHGAVYGVAVGLVLHFLLEWTGAKRSERSEKKTPEAPDK</sequence>
<dbReference type="InterPro" id="IPR006043">
    <property type="entry name" value="NCS2"/>
</dbReference>
<dbReference type="AlphaFoldDB" id="A0A917APU5"/>
<evidence type="ECO:0000256" key="2">
    <source>
        <dbReference type="ARBA" id="ARBA00022692"/>
    </source>
</evidence>
<feature type="transmembrane region" description="Helical" evidence="5">
    <location>
        <begin position="408"/>
        <end position="435"/>
    </location>
</feature>
<feature type="transmembrane region" description="Helical" evidence="5">
    <location>
        <begin position="348"/>
        <end position="370"/>
    </location>
</feature>
<comment type="caution">
    <text evidence="6">The sequence shown here is derived from an EMBL/GenBank/DDBJ whole genome shotgun (WGS) entry which is preliminary data.</text>
</comment>
<feature type="transmembrane region" description="Helical" evidence="5">
    <location>
        <begin position="376"/>
        <end position="396"/>
    </location>
</feature>
<gene>
    <name evidence="6" type="ORF">GCM10011401_11150</name>
</gene>
<feature type="transmembrane region" description="Helical" evidence="5">
    <location>
        <begin position="36"/>
        <end position="53"/>
    </location>
</feature>
<reference evidence="6" key="1">
    <citation type="journal article" date="2014" name="Int. J. Syst. Evol. Microbiol.">
        <title>Complete genome sequence of Corynebacterium casei LMG S-19264T (=DSM 44701T), isolated from a smear-ripened cheese.</title>
        <authorList>
            <consortium name="US DOE Joint Genome Institute (JGI-PGF)"/>
            <person name="Walter F."/>
            <person name="Albersmeier A."/>
            <person name="Kalinowski J."/>
            <person name="Ruckert C."/>
        </authorList>
    </citation>
    <scope>NUCLEOTIDE SEQUENCE</scope>
    <source>
        <strain evidence="6">CGMCC 1.15388</strain>
    </source>
</reference>
<dbReference type="EMBL" id="BMIS01000004">
    <property type="protein sequence ID" value="GGE65657.1"/>
    <property type="molecule type" value="Genomic_DNA"/>
</dbReference>
<keyword evidence="4 5" id="KW-0472">Membrane</keyword>
<proteinExistence type="predicted"/>
<evidence type="ECO:0000256" key="4">
    <source>
        <dbReference type="ARBA" id="ARBA00023136"/>
    </source>
</evidence>
<reference evidence="6" key="2">
    <citation type="submission" date="2020-09" db="EMBL/GenBank/DDBJ databases">
        <authorList>
            <person name="Sun Q."/>
            <person name="Zhou Y."/>
        </authorList>
    </citation>
    <scope>NUCLEOTIDE SEQUENCE</scope>
    <source>
        <strain evidence="6">CGMCC 1.15388</strain>
    </source>
</reference>
<dbReference type="Proteomes" id="UP000633136">
    <property type="component" value="Unassembled WGS sequence"/>
</dbReference>